<organism evidence="2 3">
    <name type="scientific">Halobellus clavatus</name>
    <dbReference type="NCBI Taxonomy" id="660517"/>
    <lineage>
        <taxon>Archaea</taxon>
        <taxon>Methanobacteriati</taxon>
        <taxon>Methanobacteriota</taxon>
        <taxon>Stenosarchaea group</taxon>
        <taxon>Halobacteria</taxon>
        <taxon>Halobacteriales</taxon>
        <taxon>Haloferacaceae</taxon>
        <taxon>Halobellus</taxon>
    </lineage>
</organism>
<dbReference type="Proteomes" id="UP000199170">
    <property type="component" value="Unassembled WGS sequence"/>
</dbReference>
<dbReference type="OrthoDB" id="242771at2157"/>
<reference evidence="3" key="1">
    <citation type="submission" date="2016-10" db="EMBL/GenBank/DDBJ databases">
        <authorList>
            <person name="Varghese N."/>
            <person name="Submissions S."/>
        </authorList>
    </citation>
    <scope>NUCLEOTIDE SEQUENCE [LARGE SCALE GENOMIC DNA]</scope>
    <source>
        <strain evidence="3">CGMCC 1.10118</strain>
    </source>
</reference>
<dbReference type="EMBL" id="FNPB01000006">
    <property type="protein sequence ID" value="SDY08042.1"/>
    <property type="molecule type" value="Genomic_DNA"/>
</dbReference>
<dbReference type="AlphaFoldDB" id="A0A1H3GXM8"/>
<accession>A0A1H3GXM8</accession>
<sequence length="212" mass="23008">MSRWSRRAFLRASSLPILGGVAGCLEFRDSARQDVDLSSHRTEPVTDYERRTVRNEAGAALVADGASSDRIHFYDHLTDAESVPAFSDVAEARELEAFVSDTDLETDSVLLLVRPIPECYELRLTAVRKEDDGVDSEYCRSMRPADVQCEQDAEDTVGVAIRLPFAGDSFNSLGMGFSSSCRDRPSVLNFEPVTPMSNETATSTSASGGGAG</sequence>
<proteinExistence type="predicted"/>
<dbReference type="PROSITE" id="PS51257">
    <property type="entry name" value="PROKAR_LIPOPROTEIN"/>
    <property type="match status" value="1"/>
</dbReference>
<evidence type="ECO:0000313" key="2">
    <source>
        <dbReference type="EMBL" id="SDY08042.1"/>
    </source>
</evidence>
<dbReference type="RefSeq" id="WP_089767151.1">
    <property type="nucleotide sequence ID" value="NZ_FNPB01000006.1"/>
</dbReference>
<dbReference type="PROSITE" id="PS51318">
    <property type="entry name" value="TAT"/>
    <property type="match status" value="1"/>
</dbReference>
<evidence type="ECO:0000313" key="3">
    <source>
        <dbReference type="Proteomes" id="UP000199170"/>
    </source>
</evidence>
<dbReference type="STRING" id="660517.SAMN04487946_10640"/>
<gene>
    <name evidence="2" type="ORF">SAMN04487946_10640</name>
</gene>
<name>A0A1H3GXM8_9EURY</name>
<evidence type="ECO:0000256" key="1">
    <source>
        <dbReference type="SAM" id="MobiDB-lite"/>
    </source>
</evidence>
<dbReference type="InterPro" id="IPR006311">
    <property type="entry name" value="TAT_signal"/>
</dbReference>
<keyword evidence="3" id="KW-1185">Reference proteome</keyword>
<protein>
    <submittedName>
        <fullName evidence="2">Uncharacterized protein</fullName>
    </submittedName>
</protein>
<feature type="region of interest" description="Disordered" evidence="1">
    <location>
        <begin position="191"/>
        <end position="212"/>
    </location>
</feature>